<keyword evidence="2" id="KW-1133">Transmembrane helix</keyword>
<comment type="caution">
    <text evidence="4">The sequence shown here is derived from an EMBL/GenBank/DDBJ whole genome shotgun (WGS) entry which is preliminary data.</text>
</comment>
<evidence type="ECO:0000256" key="2">
    <source>
        <dbReference type="SAM" id="Phobius"/>
    </source>
</evidence>
<sequence length="578" mass="59572">MTGGRRAHLAAFAVAITLGLTGTAGPAIAKPLTAMNAPTLTQSDVSATPGRSSQDAPVPLEVEVAFDKSGYRTGELIKAVVTLKNVGNTGMMLNGSLIPEDPGSLIPLDTSAQWGDLQGAGVPLEPGATHTVNLSGYPKSAQATRVRVHAVVFVEANGNGKQFVAEAPVTLIRGDASGVVYGDMDGDGGFDAGEELPGVKLVWEYASNPEEQYTATSNGAGVFTFPDLPTTRYRTVDAEVNGWKLLSGTVEIGPQGAVGLRIRGVRNLTGVLKPELKFTKDTYQPGELAQVTVSLTNAGEYPLSGIVANCNRGGAEGGLPTGPGWGDLDTLAKGVTLPPGRTTTFDVTSTVPQGAYRIGAVSAWCDFAYQGYMSSDNLPTANDTALVPGGRGGLQVTVRNNPTGDVETEHPGLPGVKVIVVDDRACKVAEKTTDQQGVAEITGLAAGAAKYSLYYYPPSGSMMKSENPQTMVDVWADSVLQTGAQAAPGAGEVPGLPAPSPECGQPRPSPPRNSIVVPFGPPDEQLAGAGAQGKVVELAKTGADDVLGLSITGMTLLLLGTGAVVATRRRRDPTGSDR</sequence>
<protein>
    <submittedName>
        <fullName evidence="4">LPXTG-motif cell wall-anchored protein</fullName>
    </submittedName>
</protein>
<feature type="region of interest" description="Disordered" evidence="1">
    <location>
        <begin position="486"/>
        <end position="513"/>
    </location>
</feature>
<keyword evidence="2" id="KW-0812">Transmembrane</keyword>
<keyword evidence="3" id="KW-0732">Signal</keyword>
<reference evidence="4 5" key="1">
    <citation type="submission" date="2021-03" db="EMBL/GenBank/DDBJ databases">
        <title>Sequencing the genomes of 1000 actinobacteria strains.</title>
        <authorList>
            <person name="Klenk H.-P."/>
        </authorList>
    </citation>
    <scope>NUCLEOTIDE SEQUENCE [LARGE SCALE GENOMIC DNA]</scope>
    <source>
        <strain evidence="4 5">DSM 46670</strain>
    </source>
</reference>
<feature type="chain" id="PRO_5047015695" evidence="3">
    <location>
        <begin position="30"/>
        <end position="578"/>
    </location>
</feature>
<feature type="transmembrane region" description="Helical" evidence="2">
    <location>
        <begin position="546"/>
        <end position="566"/>
    </location>
</feature>
<name>A0ABS4TCK6_9PSEU</name>
<dbReference type="RefSeq" id="WP_209636528.1">
    <property type="nucleotide sequence ID" value="NZ_JAGINW010000001.1"/>
</dbReference>
<evidence type="ECO:0000256" key="1">
    <source>
        <dbReference type="SAM" id="MobiDB-lite"/>
    </source>
</evidence>
<accession>A0ABS4TCK6</accession>
<keyword evidence="5" id="KW-1185">Reference proteome</keyword>
<evidence type="ECO:0000313" key="4">
    <source>
        <dbReference type="EMBL" id="MBP2321578.1"/>
    </source>
</evidence>
<proteinExistence type="predicted"/>
<evidence type="ECO:0000313" key="5">
    <source>
        <dbReference type="Proteomes" id="UP001519332"/>
    </source>
</evidence>
<gene>
    <name evidence="4" type="ORF">JOF56_001963</name>
</gene>
<dbReference type="Proteomes" id="UP001519332">
    <property type="component" value="Unassembled WGS sequence"/>
</dbReference>
<dbReference type="EMBL" id="JAGINW010000001">
    <property type="protein sequence ID" value="MBP2321578.1"/>
    <property type="molecule type" value="Genomic_DNA"/>
</dbReference>
<feature type="signal peptide" evidence="3">
    <location>
        <begin position="1"/>
        <end position="29"/>
    </location>
</feature>
<dbReference type="SUPFAM" id="SSF117074">
    <property type="entry name" value="Hypothetical protein PA1324"/>
    <property type="match status" value="1"/>
</dbReference>
<keyword evidence="2" id="KW-0472">Membrane</keyword>
<organism evidence="4 5">
    <name type="scientific">Kibdelosporangium banguiense</name>
    <dbReference type="NCBI Taxonomy" id="1365924"/>
    <lineage>
        <taxon>Bacteria</taxon>
        <taxon>Bacillati</taxon>
        <taxon>Actinomycetota</taxon>
        <taxon>Actinomycetes</taxon>
        <taxon>Pseudonocardiales</taxon>
        <taxon>Pseudonocardiaceae</taxon>
        <taxon>Kibdelosporangium</taxon>
    </lineage>
</organism>
<evidence type="ECO:0000256" key="3">
    <source>
        <dbReference type="SAM" id="SignalP"/>
    </source>
</evidence>
<dbReference type="NCBIfam" id="TIGR01167">
    <property type="entry name" value="LPXTG_anchor"/>
    <property type="match status" value="1"/>
</dbReference>